<dbReference type="InterPro" id="IPR012349">
    <property type="entry name" value="Split_barrel_FMN-bd"/>
</dbReference>
<evidence type="ECO:0000313" key="2">
    <source>
        <dbReference type="Proteomes" id="UP000192634"/>
    </source>
</evidence>
<dbReference type="InterPro" id="IPR024747">
    <property type="entry name" value="Pyridox_Oxase-rel"/>
</dbReference>
<gene>
    <name evidence="1" type="ORF">SAMN06296429_10223</name>
</gene>
<dbReference type="Pfam" id="PF12900">
    <property type="entry name" value="Pyridox_ox_2"/>
    <property type="match status" value="1"/>
</dbReference>
<dbReference type="OrthoDB" id="7062584at2"/>
<dbReference type="AlphaFoldDB" id="A0A1W1YG68"/>
<dbReference type="SUPFAM" id="SSF50475">
    <property type="entry name" value="FMN-binding split barrel"/>
    <property type="match status" value="1"/>
</dbReference>
<organism evidence="1 2">
    <name type="scientific">Janibacter indicus</name>
    <dbReference type="NCBI Taxonomy" id="857417"/>
    <lineage>
        <taxon>Bacteria</taxon>
        <taxon>Bacillati</taxon>
        <taxon>Actinomycetota</taxon>
        <taxon>Actinomycetes</taxon>
        <taxon>Micrococcales</taxon>
        <taxon>Intrasporangiaceae</taxon>
        <taxon>Janibacter</taxon>
    </lineage>
</organism>
<dbReference type="Gene3D" id="2.30.110.10">
    <property type="entry name" value="Electron Transport, Fmn-binding Protein, Chain A"/>
    <property type="match status" value="1"/>
</dbReference>
<proteinExistence type="predicted"/>
<reference evidence="1 2" key="1">
    <citation type="submission" date="2017-04" db="EMBL/GenBank/DDBJ databases">
        <authorList>
            <person name="Afonso C.L."/>
            <person name="Miller P.J."/>
            <person name="Scott M.A."/>
            <person name="Spackman E."/>
            <person name="Goraichik I."/>
            <person name="Dimitrov K.M."/>
            <person name="Suarez D.L."/>
            <person name="Swayne D.E."/>
        </authorList>
    </citation>
    <scope>NUCLEOTIDE SEQUENCE [LARGE SCALE GENOMIC DNA]</scope>
    <source>
        <strain evidence="1 2">CGMCC 1.12511</strain>
    </source>
</reference>
<name>A0A1W1YG68_9MICO</name>
<evidence type="ECO:0000313" key="1">
    <source>
        <dbReference type="EMBL" id="SMC35165.1"/>
    </source>
</evidence>
<protein>
    <submittedName>
        <fullName evidence="1">Nitroimidazol reductase NimA, pyridoxamine 5'-phosphate oxidase superfamily</fullName>
    </submittedName>
</protein>
<dbReference type="Proteomes" id="UP000192634">
    <property type="component" value="Unassembled WGS sequence"/>
</dbReference>
<sequence length="153" mass="16542">MESTDTVETLEAHTCWSLMRSVPIGRLAVIVDGHPEIFPINVVVDRGSVVFRTGEGTKAQAAMSDAPVAIEADGFDPETGRAWSVVVKGRAHTITDVEAVIDSADLPLEPWQAGRKDRFIRVRADEVTGRRFPVADASVWRTPASGGTRAAME</sequence>
<dbReference type="EMBL" id="FWXN01000002">
    <property type="protein sequence ID" value="SMC35165.1"/>
    <property type="molecule type" value="Genomic_DNA"/>
</dbReference>
<accession>A0A1W1YG68</accession>